<sequence length="302" mass="35102">MYPHFYSQKVNYYRKHQTSNLKPTYYFTRSTENISYSNNLYDISLERTMKAAKDKKPSVEKFQGCIADFCDPCTLRNNLWEDLLKEDMVWRAFGCHPHFACYYTDLHERNLMQAMRHPKSIAFGEVGLDYSYKCCTEIPKQHEVFERQLNLAVSLRKSLIIHCRDADGDLSEIMKKCVPKDYKIHRHCFIGHYIVIEPLLDYFPNLTVGFTALLSYPSANEVRDSVQKNPIKQNSGRNRCTLFPSSTGAKPSEPVFASWISSAHSERDCLPQRSVITCHIKTNIVQYINIVYKLLINVTDVL</sequence>
<protein>
    <submittedName>
        <fullName evidence="2">Uncharacterized protein</fullName>
    </submittedName>
</protein>
<dbReference type="SUPFAM" id="SSF51556">
    <property type="entry name" value="Metallo-dependent hydrolases"/>
    <property type="match status" value="1"/>
</dbReference>
<dbReference type="PANTHER" id="PTHR46363">
    <property type="entry name" value="DEOXYRIBONUCLEASE TATDN2-RELATED"/>
    <property type="match status" value="1"/>
</dbReference>
<comment type="similarity">
    <text evidence="1">Belongs to the metallo-dependent hydrolases superfamily. TatD-type hydrolase family.</text>
</comment>
<dbReference type="PANTHER" id="PTHR46363:SF1">
    <property type="entry name" value="DEOXYRIBONUCLEASE TATDN2-RELATED"/>
    <property type="match status" value="1"/>
</dbReference>
<dbReference type="Gene3D" id="3.20.20.140">
    <property type="entry name" value="Metal-dependent hydrolases"/>
    <property type="match status" value="1"/>
</dbReference>
<reference evidence="2" key="2">
    <citation type="submission" date="2025-09" db="UniProtKB">
        <authorList>
            <consortium name="Ensembl"/>
        </authorList>
    </citation>
    <scope>IDENTIFICATION</scope>
</reference>
<accession>A0A8C5RUK8</accession>
<dbReference type="Pfam" id="PF01026">
    <property type="entry name" value="TatD_DNase"/>
    <property type="match status" value="1"/>
</dbReference>
<dbReference type="GO" id="GO:0016788">
    <property type="term" value="F:hydrolase activity, acting on ester bonds"/>
    <property type="evidence" value="ECO:0007669"/>
    <property type="project" value="InterPro"/>
</dbReference>
<dbReference type="InterPro" id="IPR032466">
    <property type="entry name" value="Metal_Hydrolase"/>
</dbReference>
<keyword evidence="3" id="KW-1185">Reference proteome</keyword>
<reference evidence="2" key="1">
    <citation type="submission" date="2025-08" db="UniProtKB">
        <authorList>
            <consortium name="Ensembl"/>
        </authorList>
    </citation>
    <scope>IDENTIFICATION</scope>
</reference>
<dbReference type="Ensembl" id="ENSLLTT00000007525.1">
    <property type="protein sequence ID" value="ENSLLTP00000007252.1"/>
    <property type="gene ID" value="ENSLLTG00000005526.1"/>
</dbReference>
<evidence type="ECO:0000313" key="3">
    <source>
        <dbReference type="Proteomes" id="UP000694406"/>
    </source>
</evidence>
<evidence type="ECO:0000313" key="2">
    <source>
        <dbReference type="Ensembl" id="ENSLLTP00000007252.1"/>
    </source>
</evidence>
<dbReference type="GeneTree" id="ENSGT00940000155616"/>
<evidence type="ECO:0000256" key="1">
    <source>
        <dbReference type="ARBA" id="ARBA00009275"/>
    </source>
</evidence>
<dbReference type="AlphaFoldDB" id="A0A8C5RUK8"/>
<organism evidence="2 3">
    <name type="scientific">Laticauda laticaudata</name>
    <name type="common">Blue-ringed sea krait</name>
    <name type="synonym">Blue-lipped sea krait</name>
    <dbReference type="NCBI Taxonomy" id="8630"/>
    <lineage>
        <taxon>Eukaryota</taxon>
        <taxon>Metazoa</taxon>
        <taxon>Chordata</taxon>
        <taxon>Craniata</taxon>
        <taxon>Vertebrata</taxon>
        <taxon>Euteleostomi</taxon>
        <taxon>Lepidosauria</taxon>
        <taxon>Squamata</taxon>
        <taxon>Bifurcata</taxon>
        <taxon>Unidentata</taxon>
        <taxon>Episquamata</taxon>
        <taxon>Toxicofera</taxon>
        <taxon>Serpentes</taxon>
        <taxon>Colubroidea</taxon>
        <taxon>Elapidae</taxon>
        <taxon>Laticaudinae</taxon>
        <taxon>Laticauda</taxon>
    </lineage>
</organism>
<proteinExistence type="inferred from homology"/>
<dbReference type="InterPro" id="IPR001130">
    <property type="entry name" value="TatD-like"/>
</dbReference>
<name>A0A8C5RUK8_LATLA</name>
<dbReference type="Proteomes" id="UP000694406">
    <property type="component" value="Unplaced"/>
</dbReference>